<reference evidence="3" key="1">
    <citation type="submission" date="2022-08" db="EMBL/GenBank/DDBJ databases">
        <title>A Global Phylogenomic Analysis of the Shiitake Genus Lentinula.</title>
        <authorList>
            <consortium name="DOE Joint Genome Institute"/>
            <person name="Sierra-Patev S."/>
            <person name="Min B."/>
            <person name="Naranjo-Ortiz M."/>
            <person name="Looney B."/>
            <person name="Konkel Z."/>
            <person name="Slot J.C."/>
            <person name="Sakamoto Y."/>
            <person name="Steenwyk J.L."/>
            <person name="Rokas A."/>
            <person name="Carro J."/>
            <person name="Camarero S."/>
            <person name="Ferreira P."/>
            <person name="Molpeceres G."/>
            <person name="Ruiz-Duenas F.J."/>
            <person name="Serrano A."/>
            <person name="Henrissat B."/>
            <person name="Drula E."/>
            <person name="Hughes K.W."/>
            <person name="Mata J.L."/>
            <person name="Ishikawa N.K."/>
            <person name="Vargas-Isla R."/>
            <person name="Ushijima S."/>
            <person name="Smith C.A."/>
            <person name="Ahrendt S."/>
            <person name="Andreopoulos W."/>
            <person name="He G."/>
            <person name="Labutti K."/>
            <person name="Lipzen A."/>
            <person name="Ng V."/>
            <person name="Riley R."/>
            <person name="Sandor L."/>
            <person name="Barry K."/>
            <person name="Martinez A.T."/>
            <person name="Xiao Y."/>
            <person name="Gibbons J.G."/>
            <person name="Terashima K."/>
            <person name="Grigoriev I.V."/>
            <person name="Hibbett D.S."/>
        </authorList>
    </citation>
    <scope>NUCLEOTIDE SEQUENCE</scope>
    <source>
        <strain evidence="3">JLM2183</strain>
    </source>
</reference>
<dbReference type="AlphaFoldDB" id="A0A9W9AHK1"/>
<comment type="caution">
    <text evidence="3">The sequence shown here is derived from an EMBL/GenBank/DDBJ whole genome shotgun (WGS) entry which is preliminary data.</text>
</comment>
<feature type="signal peptide" evidence="2">
    <location>
        <begin position="1"/>
        <end position="23"/>
    </location>
</feature>
<evidence type="ECO:0000256" key="2">
    <source>
        <dbReference type="SAM" id="SignalP"/>
    </source>
</evidence>
<dbReference type="Pfam" id="PF11937">
    <property type="entry name" value="DUF3455"/>
    <property type="match status" value="1"/>
</dbReference>
<feature type="chain" id="PRO_5040909871" description="Malate dehydrogenase" evidence="2">
    <location>
        <begin position="24"/>
        <end position="283"/>
    </location>
</feature>
<accession>A0A9W9AHK1</accession>
<organism evidence="3 4">
    <name type="scientific">Lentinula aciculospora</name>
    <dbReference type="NCBI Taxonomy" id="153920"/>
    <lineage>
        <taxon>Eukaryota</taxon>
        <taxon>Fungi</taxon>
        <taxon>Dikarya</taxon>
        <taxon>Basidiomycota</taxon>
        <taxon>Agaricomycotina</taxon>
        <taxon>Agaricomycetes</taxon>
        <taxon>Agaricomycetidae</taxon>
        <taxon>Agaricales</taxon>
        <taxon>Marasmiineae</taxon>
        <taxon>Omphalotaceae</taxon>
        <taxon>Lentinula</taxon>
    </lineage>
</organism>
<dbReference type="EMBL" id="JAOTPV010000005">
    <property type="protein sequence ID" value="KAJ4481993.1"/>
    <property type="molecule type" value="Genomic_DNA"/>
</dbReference>
<gene>
    <name evidence="3" type="ORF">J3R30DRAFT_2110765</name>
</gene>
<dbReference type="Proteomes" id="UP001150266">
    <property type="component" value="Unassembled WGS sequence"/>
</dbReference>
<protein>
    <recommendedName>
        <fullName evidence="5">Malate dehydrogenase</fullName>
    </recommendedName>
</protein>
<proteinExistence type="predicted"/>
<feature type="region of interest" description="Disordered" evidence="1">
    <location>
        <begin position="27"/>
        <end position="79"/>
    </location>
</feature>
<feature type="compositionally biased region" description="Polar residues" evidence="1">
    <location>
        <begin position="40"/>
        <end position="49"/>
    </location>
</feature>
<evidence type="ECO:0000256" key="1">
    <source>
        <dbReference type="SAM" id="MobiDB-lite"/>
    </source>
</evidence>
<keyword evidence="2" id="KW-0732">Signal</keyword>
<dbReference type="InterPro" id="IPR021851">
    <property type="entry name" value="DUF3455"/>
</dbReference>
<feature type="compositionally biased region" description="Low complexity" evidence="1">
    <location>
        <begin position="59"/>
        <end position="72"/>
    </location>
</feature>
<name>A0A9W9AHK1_9AGAR</name>
<keyword evidence="4" id="KW-1185">Reference proteome</keyword>
<dbReference type="PANTHER" id="PTHR35567:SF1">
    <property type="entry name" value="CONSERVED FUNGAL PROTEIN (AFU_ORTHOLOGUE AFUA_1G14230)"/>
    <property type="match status" value="1"/>
</dbReference>
<evidence type="ECO:0008006" key="5">
    <source>
        <dbReference type="Google" id="ProtNLM"/>
    </source>
</evidence>
<sequence>MFTLTKSFAFLATILIHLHLSAAAPMQARPAPRQNPRPTSPSGSGSQFANAPGGGGVTGPSTSTATGSSPPTDVTTGTACDVSTASIDTSGTTLPAPSFSPSFIGLGVGTQNYTCGSAGTYTSTGAFAELFDVSCLVGQASFTSLQSTAFAAWNSSSSTSVSSTSSILSSANVISSPITLGQHYFITNPVTGSGLSPKWDFTSNALAGDADAFVVGTKVDDVAAPTGSVDVDWLYLTNLTGTLANEVYRIDTQGGQAPASCTSGSADITVKYTAMYWLTGGSF</sequence>
<evidence type="ECO:0000313" key="3">
    <source>
        <dbReference type="EMBL" id="KAJ4481993.1"/>
    </source>
</evidence>
<evidence type="ECO:0000313" key="4">
    <source>
        <dbReference type="Proteomes" id="UP001150266"/>
    </source>
</evidence>
<dbReference type="OrthoDB" id="1859733at2759"/>
<dbReference type="PANTHER" id="PTHR35567">
    <property type="entry name" value="MALATE DEHYDROGENASE (AFU_ORTHOLOGUE AFUA_2G13800)"/>
    <property type="match status" value="1"/>
</dbReference>